<dbReference type="InterPro" id="IPR012910">
    <property type="entry name" value="Plug_dom"/>
</dbReference>
<protein>
    <submittedName>
        <fullName evidence="3">TonB-dependent receptor</fullName>
    </submittedName>
</protein>
<keyword evidence="1" id="KW-0812">Transmembrane</keyword>
<evidence type="ECO:0000313" key="4">
    <source>
        <dbReference type="Proteomes" id="UP000664480"/>
    </source>
</evidence>
<comment type="caution">
    <text evidence="3">The sequence shown here is derived from an EMBL/GenBank/DDBJ whole genome shotgun (WGS) entry which is preliminary data.</text>
</comment>
<gene>
    <name evidence="3" type="ORF">J0A69_12650</name>
</gene>
<dbReference type="InterPro" id="IPR023997">
    <property type="entry name" value="TonB-dep_OMP_SusC/RagA_CS"/>
</dbReference>
<dbReference type="InterPro" id="IPR008969">
    <property type="entry name" value="CarboxyPept-like_regulatory"/>
</dbReference>
<dbReference type="EMBL" id="JAFKCU010000003">
    <property type="protein sequence ID" value="MBN7816290.1"/>
    <property type="molecule type" value="Genomic_DNA"/>
</dbReference>
<dbReference type="PROSITE" id="PS52016">
    <property type="entry name" value="TONB_DEPENDENT_REC_3"/>
    <property type="match status" value="1"/>
</dbReference>
<evidence type="ECO:0000256" key="1">
    <source>
        <dbReference type="PROSITE-ProRule" id="PRU01360"/>
    </source>
</evidence>
<dbReference type="SUPFAM" id="SSF56935">
    <property type="entry name" value="Porins"/>
    <property type="match status" value="1"/>
</dbReference>
<feature type="domain" description="TonB-dependent receptor plug" evidence="2">
    <location>
        <begin position="228"/>
        <end position="334"/>
    </location>
</feature>
<keyword evidence="1" id="KW-0472">Membrane</keyword>
<dbReference type="SUPFAM" id="SSF49464">
    <property type="entry name" value="Carboxypeptidase regulatory domain-like"/>
    <property type="match status" value="1"/>
</dbReference>
<keyword evidence="1" id="KW-0998">Cell outer membrane</keyword>
<keyword evidence="1" id="KW-1134">Transmembrane beta strand</keyword>
<dbReference type="RefSeq" id="WP_206586971.1">
    <property type="nucleotide sequence ID" value="NZ_JAFKCU010000003.1"/>
</dbReference>
<organism evidence="3 4">
    <name type="scientific">Algoriphagus pacificus</name>
    <dbReference type="NCBI Taxonomy" id="2811234"/>
    <lineage>
        <taxon>Bacteria</taxon>
        <taxon>Pseudomonadati</taxon>
        <taxon>Bacteroidota</taxon>
        <taxon>Cytophagia</taxon>
        <taxon>Cytophagales</taxon>
        <taxon>Cyclobacteriaceae</taxon>
        <taxon>Algoriphagus</taxon>
    </lineage>
</organism>
<dbReference type="NCBIfam" id="TIGR04056">
    <property type="entry name" value="OMP_RagA_SusC"/>
    <property type="match status" value="1"/>
</dbReference>
<reference evidence="3 4" key="1">
    <citation type="submission" date="2021-03" db="EMBL/GenBank/DDBJ databases">
        <title>novel species isolated from a fishpond in China.</title>
        <authorList>
            <person name="Lu H."/>
            <person name="Cai Z."/>
        </authorList>
    </citation>
    <scope>NUCLEOTIDE SEQUENCE [LARGE SCALE GENOMIC DNA]</scope>
    <source>
        <strain evidence="3 4">YJ13C</strain>
    </source>
</reference>
<evidence type="ECO:0000313" key="3">
    <source>
        <dbReference type="EMBL" id="MBN7816290.1"/>
    </source>
</evidence>
<dbReference type="InterPro" id="IPR037066">
    <property type="entry name" value="Plug_dom_sf"/>
</dbReference>
<dbReference type="NCBIfam" id="TIGR04057">
    <property type="entry name" value="SusC_RagA_signa"/>
    <property type="match status" value="1"/>
</dbReference>
<keyword evidence="1" id="KW-0813">Transport</keyword>
<sequence length="1129" mass="127008">MQRKIPNSGPKRQLLFLFLLYFSCILSLNAKSLTISEIPFQDDVLVEIKKSTQSIFDVFSEIEKQTDYNFAYDKQKLSGLSPVKIKQGKYTLKSILDKFSKEYELEFKEINQVIHVKQQSKSDQAATPVSQPAKERQISGVIKASEGYTLPGANIKEVGTTNGVVSGNDGEFTIDLITTAPKLEVSYIGFETQIVEIGANQVYEIILSEDEESLEEVVVVGFGEQKKISLVGSQSTIKPDELKLPVRNLSNSLGGRLAGMVAVQRSGEPGYDGAEIFIRGIATFGSSPRGPLLIVDGVPDRPIDNINPEDIESFTILKDASATAVYGARGANGVIIINTKSGQIGKPIINFEVRQAVTSFTQLPRFVDGPDFMRLYNEGLEMRGRSPQYSEEQIRKVETGEDQDLYPNVNWYEEIFNKYAQNRSADINIRGGSEYAKYYVSAGYYSETGMFKAGNVETYNNRLTLDRYTFLTNVDVNLTKTTNIELGINGFIINSNYPGVGTGYLFDLATQNPPHIAPPQYSNGQWPRVPGGFENPYRALTQSGYATEYRNTIRSNIRLKQDLNFITEGLRFTTMFSFDAYNWNNLRRTRSVQTYYASGRDAEGNLITELVDQGSDVLGFEQSRGGNRKFYTESALNYSRTFGEDHDVSGLLLYYQSDFIDADAGDLVSSIPFRLRGVSGRATYGYKSKYFMEANFGYSGSENFSPDNRFGFFPSFGTGWVISNEPFFSSVENTISHLKLRYTFGLTGNSNTSDRFLFQTRIDNGDGYTFGVPGNTRGYGGMQEGQVGSNVTWETGRRHNLGLEINLFNDDLSFIVEFFKERRTGILMKLNDIPAASGYGGNTPYGNIGITENKGFDLTATYNKHFGSGSLVNFFTFRGTFTYNKNKNVYDGLPEWQYPWLNRVGQRIDQRFGYVALGLFESEEEIANSPQQAGDVRPGDIKYQDLNDDGIINTYDQRAIGYGPIPQIMYGLNFGAGIKKFEVVLFFQGAGLVDFMYSGGQGTNPFYDGPTRGNLYEMALDRWTPENPSQDVFYPRMSTREDITTNYYQSTWWMFRSDYLRLKNTEIAYNFDMSKFKKVGMKNLRLYVNATNLVTFSPWKIWDPELGDGRGTSYPNTTTYNIGLRASFQ</sequence>
<dbReference type="InterPro" id="IPR023996">
    <property type="entry name" value="TonB-dep_OMP_SusC/RagA"/>
</dbReference>
<dbReference type="Proteomes" id="UP000664480">
    <property type="component" value="Unassembled WGS sequence"/>
</dbReference>
<keyword evidence="4" id="KW-1185">Reference proteome</keyword>
<accession>A0ABS3CGR7</accession>
<comment type="subcellular location">
    <subcellularLocation>
        <location evidence="1">Cell outer membrane</location>
        <topology evidence="1">Multi-pass membrane protein</topology>
    </subcellularLocation>
</comment>
<dbReference type="Pfam" id="PF07715">
    <property type="entry name" value="Plug"/>
    <property type="match status" value="1"/>
</dbReference>
<name>A0ABS3CGR7_9BACT</name>
<dbReference type="Pfam" id="PF13715">
    <property type="entry name" value="CarbopepD_reg_2"/>
    <property type="match status" value="1"/>
</dbReference>
<proteinExistence type="inferred from homology"/>
<keyword evidence="3" id="KW-0675">Receptor</keyword>
<dbReference type="Gene3D" id="2.170.130.10">
    <property type="entry name" value="TonB-dependent receptor, plug domain"/>
    <property type="match status" value="1"/>
</dbReference>
<comment type="similarity">
    <text evidence="1">Belongs to the TonB-dependent receptor family.</text>
</comment>
<evidence type="ECO:0000259" key="2">
    <source>
        <dbReference type="Pfam" id="PF07715"/>
    </source>
</evidence>
<dbReference type="InterPro" id="IPR039426">
    <property type="entry name" value="TonB-dep_rcpt-like"/>
</dbReference>